<organism evidence="6 7">
    <name type="scientific">Juglans regia</name>
    <name type="common">English walnut</name>
    <dbReference type="NCBI Taxonomy" id="51240"/>
    <lineage>
        <taxon>Eukaryota</taxon>
        <taxon>Viridiplantae</taxon>
        <taxon>Streptophyta</taxon>
        <taxon>Embryophyta</taxon>
        <taxon>Tracheophyta</taxon>
        <taxon>Spermatophyta</taxon>
        <taxon>Magnoliopsida</taxon>
        <taxon>eudicotyledons</taxon>
        <taxon>Gunneridae</taxon>
        <taxon>Pentapetalae</taxon>
        <taxon>rosids</taxon>
        <taxon>fabids</taxon>
        <taxon>Fagales</taxon>
        <taxon>Juglandaceae</taxon>
        <taxon>Juglans</taxon>
    </lineage>
</organism>
<dbReference type="OrthoDB" id="4822at2759"/>
<dbReference type="InParanoid" id="A0A6P9E0F4"/>
<dbReference type="AlphaFoldDB" id="A0A6P9E0F4"/>
<comment type="subcellular location">
    <subcellularLocation>
        <location evidence="1">Nucleus</location>
    </subcellularLocation>
</comment>
<keyword evidence="3" id="KW-0508">mRNA splicing</keyword>
<feature type="region of interest" description="Disordered" evidence="5">
    <location>
        <begin position="93"/>
        <end position="117"/>
    </location>
</feature>
<dbReference type="GO" id="GO:0005634">
    <property type="term" value="C:nucleus"/>
    <property type="evidence" value="ECO:0007669"/>
    <property type="project" value="UniProtKB-SubCell"/>
</dbReference>
<dbReference type="Proteomes" id="UP000235220">
    <property type="component" value="Chromosome 14"/>
</dbReference>
<keyword evidence="6" id="KW-1185">Reference proteome</keyword>
<gene>
    <name evidence="7" type="primary">LOC109001522</name>
</gene>
<evidence type="ECO:0000256" key="5">
    <source>
        <dbReference type="SAM" id="MobiDB-lite"/>
    </source>
</evidence>
<evidence type="ECO:0000256" key="1">
    <source>
        <dbReference type="ARBA" id="ARBA00004123"/>
    </source>
</evidence>
<dbReference type="RefSeq" id="XP_035540984.1">
    <property type="nucleotide sequence ID" value="XM_035685091.1"/>
</dbReference>
<dbReference type="KEGG" id="jre:109001522"/>
<evidence type="ECO:0000256" key="3">
    <source>
        <dbReference type="ARBA" id="ARBA00023187"/>
    </source>
</evidence>
<protein>
    <submittedName>
        <fullName evidence="7">SURP and G-patch domain-containing protein 1-like protein</fullName>
    </submittedName>
</protein>
<dbReference type="GeneID" id="109001522"/>
<dbReference type="PANTHER" id="PTHR23340:SF0">
    <property type="entry name" value="SURP AND G-PATCH DOMAIN-CONTAINING PROTEIN 1 ISOFORM X1"/>
    <property type="match status" value="1"/>
</dbReference>
<accession>A0A6P9E0F4</accession>
<dbReference type="GO" id="GO:0006397">
    <property type="term" value="P:mRNA processing"/>
    <property type="evidence" value="ECO:0007669"/>
    <property type="project" value="UniProtKB-KW"/>
</dbReference>
<evidence type="ECO:0000313" key="6">
    <source>
        <dbReference type="Proteomes" id="UP000235220"/>
    </source>
</evidence>
<evidence type="ECO:0000313" key="7">
    <source>
        <dbReference type="RefSeq" id="XP_035540984.1"/>
    </source>
</evidence>
<keyword evidence="4" id="KW-0539">Nucleus</keyword>
<sequence>MRSFRSFKRRGMIWSELLFRVISFIGCNSLGILGSLPMDKAVPPSLFANDGSFMERFKQLQQVKENEKENSAKLEVSRPIKINSGSLTANASINKTSTEFKTNDTRKNPQSASGGKLAFSLKKKSKIVVPPVKLGADEDEDEIDAGKVSADAPVK</sequence>
<dbReference type="PANTHER" id="PTHR23340">
    <property type="entry name" value="ARGININE/SERINE RICH SPLICING FACTOR SF4/14"/>
    <property type="match status" value="1"/>
</dbReference>
<dbReference type="GO" id="GO:0008380">
    <property type="term" value="P:RNA splicing"/>
    <property type="evidence" value="ECO:0007669"/>
    <property type="project" value="UniProtKB-KW"/>
</dbReference>
<feature type="region of interest" description="Disordered" evidence="5">
    <location>
        <begin position="134"/>
        <end position="155"/>
    </location>
</feature>
<keyword evidence="2" id="KW-0507">mRNA processing</keyword>
<proteinExistence type="predicted"/>
<evidence type="ECO:0000256" key="2">
    <source>
        <dbReference type="ARBA" id="ARBA00022664"/>
    </source>
</evidence>
<reference evidence="7" key="1">
    <citation type="submission" date="2025-08" db="UniProtKB">
        <authorList>
            <consortium name="RefSeq"/>
        </authorList>
    </citation>
    <scope>IDENTIFICATION</scope>
    <source>
        <tissue evidence="7">Leaves</tissue>
    </source>
</reference>
<name>A0A6P9E0F4_JUGRE</name>
<dbReference type="InterPro" id="IPR040169">
    <property type="entry name" value="SUGP1/2"/>
</dbReference>
<evidence type="ECO:0000256" key="4">
    <source>
        <dbReference type="ARBA" id="ARBA00023242"/>
    </source>
</evidence>